<proteinExistence type="inferred from homology"/>
<dbReference type="PANTHER" id="PTHR42760">
    <property type="entry name" value="SHORT-CHAIN DEHYDROGENASES/REDUCTASES FAMILY MEMBER"/>
    <property type="match status" value="1"/>
</dbReference>
<name>A0A139N4E1_STRCR</name>
<dbReference type="Proteomes" id="UP000070377">
    <property type="component" value="Unassembled WGS sequence"/>
</dbReference>
<dbReference type="Pfam" id="PF00106">
    <property type="entry name" value="adh_short"/>
    <property type="match status" value="1"/>
</dbReference>
<dbReference type="PRINTS" id="PR00081">
    <property type="entry name" value="GDHRDH"/>
</dbReference>
<comment type="caution">
    <text evidence="3">The sequence shown here is derived from an EMBL/GenBank/DDBJ whole genome shotgun (WGS) entry which is preliminary data.</text>
</comment>
<dbReference type="PANTHER" id="PTHR42760:SF115">
    <property type="entry name" value="3-OXOACYL-[ACYL-CARRIER-PROTEIN] REDUCTASE FABG"/>
    <property type="match status" value="1"/>
</dbReference>
<dbReference type="RefSeq" id="WP_061422139.1">
    <property type="nucleotide sequence ID" value="NZ_KQ969062.1"/>
</dbReference>
<protein>
    <submittedName>
        <fullName evidence="3">Short-chain dehydrogenase/oxidoreductase</fullName>
    </submittedName>
</protein>
<accession>A0A139N4E1</accession>
<sequence length="272" mass="29052">MFKKVIVLVGSGAIGMAIARRVAIGKELVLADLRLETAQREAEILSLVGYSTHAVACDVSDPQSVQTLVEFASDLGEVVGLINTAGMSASQASVEQIFKVDLYGNALLFEVFAPIMAEGGSVIVIGSQSSHRLEDLGNELIRSLATLPSDKLLNLPIIQETSDGLRAYQIAKRGNALRCAADSAKWADKHLRFNCISAGIVYTPLANDELNGIHKDFYRKMLANSPAGRGGTPDDIANLAEFLMSDKASYVAGADFLIDGGATANYFWGNQK</sequence>
<dbReference type="NCBIfam" id="NF005395">
    <property type="entry name" value="PRK06940.1"/>
    <property type="match status" value="1"/>
</dbReference>
<evidence type="ECO:0000313" key="4">
    <source>
        <dbReference type="Proteomes" id="UP000070377"/>
    </source>
</evidence>
<organism evidence="3 4">
    <name type="scientific">Streptococcus cristatus</name>
    <dbReference type="NCBI Taxonomy" id="45634"/>
    <lineage>
        <taxon>Bacteria</taxon>
        <taxon>Bacillati</taxon>
        <taxon>Bacillota</taxon>
        <taxon>Bacilli</taxon>
        <taxon>Lactobacillales</taxon>
        <taxon>Streptococcaceae</taxon>
        <taxon>Streptococcus</taxon>
    </lineage>
</organism>
<comment type="similarity">
    <text evidence="1">Belongs to the short-chain dehydrogenases/reductases (SDR) family.</text>
</comment>
<dbReference type="Pfam" id="PF13561">
    <property type="entry name" value="adh_short_C2"/>
    <property type="match status" value="1"/>
</dbReference>
<dbReference type="STRING" id="45634.SCRDD08_00329"/>
<dbReference type="AlphaFoldDB" id="A0A139N4E1"/>
<dbReference type="SUPFAM" id="SSF51735">
    <property type="entry name" value="NAD(P)-binding Rossmann-fold domains"/>
    <property type="match status" value="1"/>
</dbReference>
<keyword evidence="2" id="KW-0560">Oxidoreductase</keyword>
<dbReference type="Gene3D" id="3.40.50.720">
    <property type="entry name" value="NAD(P)-binding Rossmann-like Domain"/>
    <property type="match status" value="1"/>
</dbReference>
<dbReference type="PATRIC" id="fig|45634.12.peg.341"/>
<dbReference type="CDD" id="cd05233">
    <property type="entry name" value="SDR_c"/>
    <property type="match status" value="1"/>
</dbReference>
<gene>
    <name evidence="3" type="ORF">SCRDD08_00329</name>
</gene>
<evidence type="ECO:0000256" key="2">
    <source>
        <dbReference type="ARBA" id="ARBA00023002"/>
    </source>
</evidence>
<reference evidence="3 4" key="1">
    <citation type="submission" date="2016-01" db="EMBL/GenBank/DDBJ databases">
        <title>Highly variable Streptococcus oralis are common among viridans streptococci isolated from primates.</title>
        <authorList>
            <person name="Denapaite D."/>
            <person name="Rieger M."/>
            <person name="Koendgen S."/>
            <person name="Brueckner R."/>
            <person name="Ochigava I."/>
            <person name="Kappeler P."/>
            <person name="Maetz-Rensing K."/>
            <person name="Leendertz F."/>
            <person name="Hakenbeck R."/>
        </authorList>
    </citation>
    <scope>NUCLEOTIDE SEQUENCE [LARGE SCALE GENOMIC DNA]</scope>
    <source>
        <strain evidence="3 4">DD08</strain>
    </source>
</reference>
<evidence type="ECO:0000256" key="1">
    <source>
        <dbReference type="ARBA" id="ARBA00006484"/>
    </source>
</evidence>
<evidence type="ECO:0000313" key="3">
    <source>
        <dbReference type="EMBL" id="KXT70895.1"/>
    </source>
</evidence>
<dbReference type="GO" id="GO:0016616">
    <property type="term" value="F:oxidoreductase activity, acting on the CH-OH group of donors, NAD or NADP as acceptor"/>
    <property type="evidence" value="ECO:0007669"/>
    <property type="project" value="TreeGrafter"/>
</dbReference>
<dbReference type="InterPro" id="IPR036291">
    <property type="entry name" value="NAD(P)-bd_dom_sf"/>
</dbReference>
<dbReference type="InterPro" id="IPR002347">
    <property type="entry name" value="SDR_fam"/>
</dbReference>
<dbReference type="EMBL" id="LQRD01000017">
    <property type="protein sequence ID" value="KXT70895.1"/>
    <property type="molecule type" value="Genomic_DNA"/>
</dbReference>